<sequence length="117" mass="12100">MKTLACLVLASCALAGPGVSFAQSDAPVFRAQMRAEPIRLEQGEYRVGDVSHEDYPEQIHAAEAKIAAQDSQQAGNSDFGAGASNGTSAYGSVQPVPDPSSSSCVGPASYCNIFFGN</sequence>
<evidence type="ECO:0000313" key="3">
    <source>
        <dbReference type="Proteomes" id="UP000054870"/>
    </source>
</evidence>
<dbReference type="Proteomes" id="UP000054870">
    <property type="component" value="Unassembled WGS sequence"/>
</dbReference>
<dbReference type="AlphaFoldDB" id="A0A158DTB8"/>
<dbReference type="RefSeq" id="WP_061128707.1">
    <property type="nucleotide sequence ID" value="NZ_FCOF02000109.1"/>
</dbReference>
<feature type="signal peptide" evidence="1">
    <location>
        <begin position="1"/>
        <end position="22"/>
    </location>
</feature>
<evidence type="ECO:0000256" key="1">
    <source>
        <dbReference type="SAM" id="SignalP"/>
    </source>
</evidence>
<comment type="caution">
    <text evidence="2">The sequence shown here is derived from an EMBL/GenBank/DDBJ whole genome shotgun (WGS) entry which is preliminary data.</text>
</comment>
<proteinExistence type="predicted"/>
<accession>A0A158DTB8</accession>
<name>A0A158DTB8_9BURK</name>
<keyword evidence="1" id="KW-0732">Signal</keyword>
<organism evidence="2 3">
    <name type="scientific">Caballeronia catudaia</name>
    <dbReference type="NCBI Taxonomy" id="1777136"/>
    <lineage>
        <taxon>Bacteria</taxon>
        <taxon>Pseudomonadati</taxon>
        <taxon>Pseudomonadota</taxon>
        <taxon>Betaproteobacteria</taxon>
        <taxon>Burkholderiales</taxon>
        <taxon>Burkholderiaceae</taxon>
        <taxon>Caballeronia</taxon>
    </lineage>
</organism>
<dbReference type="OrthoDB" id="9104200at2"/>
<dbReference type="EMBL" id="FCOF02000109">
    <property type="protein sequence ID" value="SAK97824.1"/>
    <property type="molecule type" value="Genomic_DNA"/>
</dbReference>
<reference evidence="2" key="1">
    <citation type="submission" date="2016-01" db="EMBL/GenBank/DDBJ databases">
        <authorList>
            <person name="Peeters C."/>
        </authorList>
    </citation>
    <scope>NUCLEOTIDE SEQUENCE [LARGE SCALE GENOMIC DNA]</scope>
    <source>
        <strain evidence="2">LMG 29318</strain>
    </source>
</reference>
<gene>
    <name evidence="2" type="ORF">AWB75_07151</name>
</gene>
<protein>
    <submittedName>
        <fullName evidence="2">Purine nucleoside phosphorylase</fullName>
    </submittedName>
</protein>
<keyword evidence="3" id="KW-1185">Reference proteome</keyword>
<feature type="chain" id="PRO_5007624486" evidence="1">
    <location>
        <begin position="23"/>
        <end position="117"/>
    </location>
</feature>
<evidence type="ECO:0000313" key="2">
    <source>
        <dbReference type="EMBL" id="SAK97824.1"/>
    </source>
</evidence>